<dbReference type="InterPro" id="IPR051126">
    <property type="entry name" value="Thiosulfate_sulfurtransferase"/>
</dbReference>
<dbReference type="RefSeq" id="WP_092128856.1">
    <property type="nucleotide sequence ID" value="NZ_FMYU01000007.1"/>
</dbReference>
<protein>
    <submittedName>
        <fullName evidence="4">Thiosulfate/3-mercaptopyruvate sulfurtransferase</fullName>
    </submittedName>
</protein>
<dbReference type="Gene3D" id="3.40.250.10">
    <property type="entry name" value="Rhodanese-like domain"/>
    <property type="match status" value="2"/>
</dbReference>
<sequence length="299" mass="34352">MKFKKFVVFLVFFVSLFFSGAAFAKIGIISTQQANFLIKTQNNVIVIDTRSKQNYLHGHLPKAINLTENEILVSQENELGLMPYNNQLEKIFSAYGLKRNATYIVYSGENYDNSARFIAQAAWIISALYWSGIKDIYYMDGGFEKWKSEGLPVLIGNYSLPKSHFTIEYNPGNILAQKSFLLWVINNENTIQVVDSRSRKEYLEGHIKGAKWLYAGDFLEKINNYWVIKPKNTIENLFLKEDIDINKPIISYCQSGHLSSVFWFIANAIFDKQSVWSFCGTFKNLQKQNKVPINIGPIC</sequence>
<dbReference type="PANTHER" id="PTHR43855:SF1">
    <property type="entry name" value="THIOSULFATE SULFURTRANSFERASE"/>
    <property type="match status" value="1"/>
</dbReference>
<keyword evidence="4" id="KW-0808">Transferase</keyword>
<dbReference type="GO" id="GO:0016740">
    <property type="term" value="F:transferase activity"/>
    <property type="evidence" value="ECO:0007669"/>
    <property type="project" value="UniProtKB-KW"/>
</dbReference>
<feature type="chain" id="PRO_5011649019" evidence="2">
    <location>
        <begin position="25"/>
        <end position="299"/>
    </location>
</feature>
<keyword evidence="4" id="KW-0670">Pyruvate</keyword>
<dbReference type="AlphaFoldDB" id="A0A1G6NC08"/>
<dbReference type="InterPro" id="IPR001763">
    <property type="entry name" value="Rhodanese-like_dom"/>
</dbReference>
<name>A0A1G6NC08_9BACT</name>
<dbReference type="Pfam" id="PF00581">
    <property type="entry name" value="Rhodanese"/>
    <property type="match status" value="2"/>
</dbReference>
<evidence type="ECO:0000256" key="1">
    <source>
        <dbReference type="ARBA" id="ARBA00022737"/>
    </source>
</evidence>
<keyword evidence="5" id="KW-1185">Reference proteome</keyword>
<dbReference type="Proteomes" id="UP000199411">
    <property type="component" value="Unassembled WGS sequence"/>
</dbReference>
<evidence type="ECO:0000256" key="2">
    <source>
        <dbReference type="SAM" id="SignalP"/>
    </source>
</evidence>
<gene>
    <name evidence="4" type="ORF">SAMN05660835_01165</name>
</gene>
<proteinExistence type="predicted"/>
<evidence type="ECO:0000259" key="3">
    <source>
        <dbReference type="PROSITE" id="PS50206"/>
    </source>
</evidence>
<dbReference type="EMBL" id="FMYU01000007">
    <property type="protein sequence ID" value="SDC65318.1"/>
    <property type="molecule type" value="Genomic_DNA"/>
</dbReference>
<organism evidence="4 5">
    <name type="scientific">Desulfurella multipotens</name>
    <dbReference type="NCBI Taxonomy" id="79269"/>
    <lineage>
        <taxon>Bacteria</taxon>
        <taxon>Pseudomonadati</taxon>
        <taxon>Campylobacterota</taxon>
        <taxon>Desulfurellia</taxon>
        <taxon>Desulfurellales</taxon>
        <taxon>Desulfurellaceae</taxon>
        <taxon>Desulfurella</taxon>
    </lineage>
</organism>
<feature type="domain" description="Rhodanese" evidence="3">
    <location>
        <begin position="40"/>
        <end position="155"/>
    </location>
</feature>
<keyword evidence="2" id="KW-0732">Signal</keyword>
<dbReference type="OrthoDB" id="9781034at2"/>
<dbReference type="SUPFAM" id="SSF52821">
    <property type="entry name" value="Rhodanese/Cell cycle control phosphatase"/>
    <property type="match status" value="2"/>
</dbReference>
<evidence type="ECO:0000313" key="4">
    <source>
        <dbReference type="EMBL" id="SDC65318.1"/>
    </source>
</evidence>
<dbReference type="InterPro" id="IPR036873">
    <property type="entry name" value="Rhodanese-like_dom_sf"/>
</dbReference>
<dbReference type="SMART" id="SM00450">
    <property type="entry name" value="RHOD"/>
    <property type="match status" value="2"/>
</dbReference>
<keyword evidence="1" id="KW-0677">Repeat</keyword>
<evidence type="ECO:0000313" key="5">
    <source>
        <dbReference type="Proteomes" id="UP000199411"/>
    </source>
</evidence>
<dbReference type="PROSITE" id="PS50206">
    <property type="entry name" value="RHODANESE_3"/>
    <property type="match status" value="2"/>
</dbReference>
<reference evidence="5" key="1">
    <citation type="submission" date="2016-10" db="EMBL/GenBank/DDBJ databases">
        <authorList>
            <person name="Varghese N."/>
            <person name="Submissions S."/>
        </authorList>
    </citation>
    <scope>NUCLEOTIDE SEQUENCE [LARGE SCALE GENOMIC DNA]</scope>
    <source>
        <strain evidence="5">DSM 8415</strain>
    </source>
</reference>
<accession>A0A1G6NC08</accession>
<feature type="domain" description="Rhodanese" evidence="3">
    <location>
        <begin position="187"/>
        <end position="294"/>
    </location>
</feature>
<dbReference type="PANTHER" id="PTHR43855">
    <property type="entry name" value="THIOSULFATE SULFURTRANSFERASE"/>
    <property type="match status" value="1"/>
</dbReference>
<feature type="signal peptide" evidence="2">
    <location>
        <begin position="1"/>
        <end position="24"/>
    </location>
</feature>